<evidence type="ECO:0000313" key="3">
    <source>
        <dbReference type="EMBL" id="AKV07945.1"/>
    </source>
</evidence>
<dbReference type="Pfam" id="PF01494">
    <property type="entry name" value="FAD_binding_3"/>
    <property type="match status" value="1"/>
</dbReference>
<gene>
    <name evidence="3" type="ORF">B723_16595</name>
</gene>
<dbReference type="Gene3D" id="3.30.70.2450">
    <property type="match status" value="1"/>
</dbReference>
<dbReference type="Gene3D" id="3.50.50.60">
    <property type="entry name" value="FAD/NAD(P)-binding domain"/>
    <property type="match status" value="1"/>
</dbReference>
<dbReference type="PRINTS" id="PR00420">
    <property type="entry name" value="RNGMNOXGNASE"/>
</dbReference>
<evidence type="ECO:0000256" key="1">
    <source>
        <dbReference type="ARBA" id="ARBA00023002"/>
    </source>
</evidence>
<feature type="domain" description="FAD-binding" evidence="2">
    <location>
        <begin position="7"/>
        <end position="355"/>
    </location>
</feature>
<keyword evidence="3" id="KW-0503">Monooxygenase</keyword>
<evidence type="ECO:0000259" key="2">
    <source>
        <dbReference type="Pfam" id="PF01494"/>
    </source>
</evidence>
<protein>
    <submittedName>
        <fullName evidence="3">Monooxygenase</fullName>
    </submittedName>
</protein>
<dbReference type="OrthoDB" id="8672648at2"/>
<dbReference type="AlphaFoldDB" id="A0A0K1QR50"/>
<dbReference type="EMBL" id="CP010945">
    <property type="protein sequence ID" value="AKV07945.1"/>
    <property type="molecule type" value="Genomic_DNA"/>
</dbReference>
<proteinExistence type="predicted"/>
<name>A0A0K1QR50_PSEFL</name>
<dbReference type="GO" id="GO:0071949">
    <property type="term" value="F:FAD binding"/>
    <property type="evidence" value="ECO:0007669"/>
    <property type="project" value="InterPro"/>
</dbReference>
<organism evidence="3 4">
    <name type="scientific">Pseudomonas fluorescens NCIMB 11764</name>
    <dbReference type="NCBI Taxonomy" id="1221522"/>
    <lineage>
        <taxon>Bacteria</taxon>
        <taxon>Pseudomonadati</taxon>
        <taxon>Pseudomonadota</taxon>
        <taxon>Gammaproteobacteria</taxon>
        <taxon>Pseudomonadales</taxon>
        <taxon>Pseudomonadaceae</taxon>
        <taxon>Pseudomonas</taxon>
    </lineage>
</organism>
<dbReference type="GO" id="GO:0019622">
    <property type="term" value="P:3-(3-hydroxy)phenylpropionate catabolic process"/>
    <property type="evidence" value="ECO:0007669"/>
    <property type="project" value="TreeGrafter"/>
</dbReference>
<dbReference type="GO" id="GO:0008688">
    <property type="term" value="F:3-(3-hydroxyphenyl)propionate hydroxylase activity"/>
    <property type="evidence" value="ECO:0007669"/>
    <property type="project" value="TreeGrafter"/>
</dbReference>
<dbReference type="InterPro" id="IPR050631">
    <property type="entry name" value="PheA/TfdB_FAD_monoxygenase"/>
</dbReference>
<dbReference type="InterPro" id="IPR002938">
    <property type="entry name" value="FAD-bd"/>
</dbReference>
<evidence type="ECO:0000313" key="4">
    <source>
        <dbReference type="Proteomes" id="UP000017175"/>
    </source>
</evidence>
<dbReference type="PANTHER" id="PTHR43476:SF3">
    <property type="entry name" value="FAD-BINDING MONOOXYGENASE"/>
    <property type="match status" value="1"/>
</dbReference>
<dbReference type="RefSeq" id="WP_017337747.1">
    <property type="nucleotide sequence ID" value="NZ_CP010945.1"/>
</dbReference>
<accession>A0A0K1QR50</accession>
<sequence length="539" mass="59820">MNQHTTVDVAIAGYGPVGQTLAILLGQMGYSVAVFERWPALYPLPRAVFYDHEIRRIFLSMGLGEELAKISQPSARYQWFNADWKVLVEIDWSAESISDGPFGYLFNQPSLEAALDRKAKSIGNVQIHQGWEATALKQDANGCDMVLNRAIRQDGKFSLGEEQQSVRARYVIGADGANSFVRQSLGIEWQDLGFQEDWLVVDLQPKPGVQLDVPDIGQWCNPERPTTMVPGGPGYRRWEFMRLPHETIEDLQDTDKVWSLLSRWVTPDTADLVRHAVYQFRSRIAANWHSGRVLLAGDAAHVMPPFMGQGMCSGIRDAWNLSWRLDLLLRGLADNTLLDSYTLERKPQIRAVIEASMAMGKVVCVSDPVQAAERDAAYLSGNVAPLPPFPGLTDGLLQEGSELRGILGVHGSIEINGKVGRYDDVIGRGFHLLVRGDEDPLAPLDPQLLTFINEYDLKVVRLATVADSAKGIYRDVSGKYLQFMAEAGLKALVVRPDYYCYGGVAELSALPKLLGSLRQQLQHSPRHNAVDNDAKACHV</sequence>
<dbReference type="Proteomes" id="UP000017175">
    <property type="component" value="Chromosome"/>
</dbReference>
<dbReference type="eggNOG" id="COG0654">
    <property type="taxonomic scope" value="Bacteria"/>
</dbReference>
<reference evidence="3 4" key="1">
    <citation type="journal article" date="2012" name="J. Bacteriol.">
        <title>Draft genome sequence of the cyanide-utilizing bacterium Pseudomonas fluorescens strain NCIMB 11764.</title>
        <authorList>
            <person name="Vilo C.A."/>
            <person name="Benedik M.J."/>
            <person name="Kunz D.A."/>
            <person name="Dong Q."/>
        </authorList>
    </citation>
    <scope>NUCLEOTIDE SEQUENCE [LARGE SCALE GENOMIC DNA]</scope>
    <source>
        <strain evidence="3 4">NCIMB 11764</strain>
    </source>
</reference>
<keyword evidence="1" id="KW-0560">Oxidoreductase</keyword>
<dbReference type="InterPro" id="IPR036188">
    <property type="entry name" value="FAD/NAD-bd_sf"/>
</dbReference>
<dbReference type="SUPFAM" id="SSF51905">
    <property type="entry name" value="FAD/NAD(P)-binding domain"/>
    <property type="match status" value="1"/>
</dbReference>
<dbReference type="NCBIfam" id="NF004829">
    <property type="entry name" value="PRK06183.1-3"/>
    <property type="match status" value="1"/>
</dbReference>
<dbReference type="PANTHER" id="PTHR43476">
    <property type="entry name" value="3-(3-HYDROXY-PHENYL)PROPIONATE/3-HYDROXYCINNAMIC ACID HYDROXYLASE"/>
    <property type="match status" value="1"/>
</dbReference>